<reference evidence="1" key="2">
    <citation type="submission" date="2017-07" db="EMBL/GenBank/DDBJ databases">
        <title>WGS assembly of Populus trichocarpa.</title>
        <authorList>
            <person name="Tuskan G."/>
            <person name="Difazio S."/>
            <person name="Jansson S."/>
            <person name="Bohlmann J."/>
            <person name="Grigoriev I."/>
            <person name="Hellsten U."/>
            <person name="Putnam N."/>
            <person name="Ralph S."/>
            <person name="Rombauts S."/>
            <person name="Salamov A."/>
            <person name="Schein J."/>
            <person name="Sterck L."/>
            <person name="Aerts A."/>
            <person name="Bhalerao R."/>
            <person name="Bhalerao R."/>
            <person name="Blaudez D."/>
            <person name="Boerjan W."/>
            <person name="Brun A."/>
            <person name="Brunner A."/>
            <person name="Busov V."/>
            <person name="Campbell M."/>
            <person name="Carlson J."/>
            <person name="Chalot M."/>
            <person name="Chapman J."/>
            <person name="Chen G."/>
            <person name="Cooper D."/>
            <person name="Coutinho P."/>
            <person name="Couturier J."/>
            <person name="Covert S."/>
            <person name="Cronk Q."/>
            <person name="Cunningham R."/>
            <person name="Davis J."/>
            <person name="Degroeve S."/>
            <person name="Dejardin A."/>
            <person name="Depamphilis C."/>
            <person name="Detter J."/>
            <person name="Dirks B."/>
            <person name="Dubchak I."/>
            <person name="Duplessis S."/>
            <person name="Ehlting J."/>
            <person name="Ellis B."/>
            <person name="Gendler K."/>
            <person name="Goodstein D."/>
            <person name="Gribskov M."/>
            <person name="Grimwood J."/>
            <person name="Groover A."/>
            <person name="Gunter L."/>
            <person name="Hamberger B."/>
            <person name="Heinze B."/>
            <person name="Helariutta Y."/>
            <person name="Henrissat B."/>
            <person name="Holligan D."/>
            <person name="Holt R."/>
            <person name="Huang W."/>
            <person name="Islam-Faridi N."/>
            <person name="Jones S."/>
            <person name="Jones-Rhoades M."/>
            <person name="Jorgensen R."/>
            <person name="Joshi C."/>
            <person name="Kangasjarvi J."/>
            <person name="Karlsson J."/>
            <person name="Kelleher C."/>
            <person name="Kirkpatrick R."/>
            <person name="Kirst M."/>
            <person name="Kohler A."/>
            <person name="Kalluri U."/>
            <person name="Larimer F."/>
            <person name="Leebens-Mack J."/>
            <person name="Leple J."/>
            <person name="Locascio P."/>
            <person name="Lou Y."/>
            <person name="Lucas S."/>
            <person name="Martin F."/>
            <person name="Montanini B."/>
            <person name="Napoli C."/>
            <person name="Nelson D."/>
            <person name="Nelson C."/>
            <person name="Nieminen K."/>
            <person name="Nilsson O."/>
            <person name="Pereda V."/>
            <person name="Peter G."/>
            <person name="Philippe R."/>
            <person name="Pilate G."/>
            <person name="Poliakov A."/>
            <person name="Razumovskaya J."/>
            <person name="Richardson P."/>
            <person name="Rinaldi C."/>
            <person name="Ritland K."/>
            <person name="Rouze P."/>
            <person name="Ryaboy D."/>
            <person name="Schmutz J."/>
            <person name="Schrader J."/>
            <person name="Segerman B."/>
            <person name="Shin H."/>
            <person name="Siddiqui A."/>
            <person name="Sterky F."/>
            <person name="Terry A."/>
            <person name="Tsai C."/>
            <person name="Uberbacher E."/>
            <person name="Unneberg P."/>
            <person name="Vahala J."/>
            <person name="Wall K."/>
            <person name="Wessler S."/>
            <person name="Yang G."/>
            <person name="Yin T."/>
            <person name="Douglas C."/>
            <person name="Marra M."/>
            <person name="Sandberg G."/>
            <person name="Van De Peer Y."/>
            <person name="Rokhsar D."/>
        </authorList>
    </citation>
    <scope>NUCLEOTIDE SEQUENCE</scope>
    <source>
        <strain evidence="1">Nisqually-1</strain>
    </source>
</reference>
<proteinExistence type="predicted"/>
<dbReference type="AlphaFoldDB" id="A0A2K1XL88"/>
<accession>A0A2K1XL88</accession>
<dbReference type="EMBL" id="CM009304">
    <property type="protein sequence ID" value="PNT01544.1"/>
    <property type="molecule type" value="Genomic_DNA"/>
</dbReference>
<keyword evidence="2" id="KW-1185">Reference proteome</keyword>
<dbReference type="InParanoid" id="A0A2K1XL88"/>
<sequence length="71" mass="8146">MLLSLHLSYCLCFEREEYEHGLLRGINIGGMVCLIAESSFSIVIGDFYLLVYSSLIKSLSKFFNNHYFLVS</sequence>
<reference evidence="1 2" key="1">
    <citation type="journal article" date="2006" name="Science">
        <title>The genome of black cottonwood, Populus trichocarpa (Torr. &amp; Gray).</title>
        <authorList>
            <person name="Tuskan G.A."/>
            <person name="Difazio S."/>
            <person name="Jansson S."/>
            <person name="Bohlmann J."/>
            <person name="Grigoriev I."/>
            <person name="Hellsten U."/>
            <person name="Putnam N."/>
            <person name="Ralph S."/>
            <person name="Rombauts S."/>
            <person name="Salamov A."/>
            <person name="Schein J."/>
            <person name="Sterck L."/>
            <person name="Aerts A."/>
            <person name="Bhalerao R.R."/>
            <person name="Bhalerao R.P."/>
            <person name="Blaudez D."/>
            <person name="Boerjan W."/>
            <person name="Brun A."/>
            <person name="Brunner A."/>
            <person name="Busov V."/>
            <person name="Campbell M."/>
            <person name="Carlson J."/>
            <person name="Chalot M."/>
            <person name="Chapman J."/>
            <person name="Chen G.L."/>
            <person name="Cooper D."/>
            <person name="Coutinho P.M."/>
            <person name="Couturier J."/>
            <person name="Covert S."/>
            <person name="Cronk Q."/>
            <person name="Cunningham R."/>
            <person name="Davis J."/>
            <person name="Degroeve S."/>
            <person name="Dejardin A."/>
            <person name="Depamphilis C."/>
            <person name="Detter J."/>
            <person name="Dirks B."/>
            <person name="Dubchak I."/>
            <person name="Duplessis S."/>
            <person name="Ehlting J."/>
            <person name="Ellis B."/>
            <person name="Gendler K."/>
            <person name="Goodstein D."/>
            <person name="Gribskov M."/>
            <person name="Grimwood J."/>
            <person name="Groover A."/>
            <person name="Gunter L."/>
            <person name="Hamberger B."/>
            <person name="Heinze B."/>
            <person name="Helariutta Y."/>
            <person name="Henrissat B."/>
            <person name="Holligan D."/>
            <person name="Holt R."/>
            <person name="Huang W."/>
            <person name="Islam-Faridi N."/>
            <person name="Jones S."/>
            <person name="Jones-Rhoades M."/>
            <person name="Jorgensen R."/>
            <person name="Joshi C."/>
            <person name="Kangasjarvi J."/>
            <person name="Karlsson J."/>
            <person name="Kelleher C."/>
            <person name="Kirkpatrick R."/>
            <person name="Kirst M."/>
            <person name="Kohler A."/>
            <person name="Kalluri U."/>
            <person name="Larimer F."/>
            <person name="Leebens-Mack J."/>
            <person name="Leple J.C."/>
            <person name="Locascio P."/>
            <person name="Lou Y."/>
            <person name="Lucas S."/>
            <person name="Martin F."/>
            <person name="Montanini B."/>
            <person name="Napoli C."/>
            <person name="Nelson D.R."/>
            <person name="Nelson C."/>
            <person name="Nieminen K."/>
            <person name="Nilsson O."/>
            <person name="Pereda V."/>
            <person name="Peter G."/>
            <person name="Philippe R."/>
            <person name="Pilate G."/>
            <person name="Poliakov A."/>
            <person name="Razumovskaya J."/>
            <person name="Richardson P."/>
            <person name="Rinaldi C."/>
            <person name="Ritland K."/>
            <person name="Rouze P."/>
            <person name="Ryaboy D."/>
            <person name="Schmutz J."/>
            <person name="Schrader J."/>
            <person name="Segerman B."/>
            <person name="Shin H."/>
            <person name="Siddiqui A."/>
            <person name="Sterky F."/>
            <person name="Terry A."/>
            <person name="Tsai C.J."/>
            <person name="Uberbacher E."/>
            <person name="Unneberg P."/>
            <person name="Vahala J."/>
            <person name="Wall K."/>
            <person name="Wessler S."/>
            <person name="Yang G."/>
            <person name="Yin T."/>
            <person name="Douglas C."/>
            <person name="Marra M."/>
            <person name="Sandberg G."/>
            <person name="Van de Peer Y."/>
            <person name="Rokhsar D."/>
        </authorList>
    </citation>
    <scope>NUCLEOTIDE SEQUENCE [LARGE SCALE GENOMIC DNA]</scope>
    <source>
        <strain evidence="2">cv. Nisqually</strain>
        <strain evidence="1">Nisqually-1</strain>
    </source>
</reference>
<dbReference type="EMBL" id="CM009304">
    <property type="protein sequence ID" value="PNT01545.1"/>
    <property type="molecule type" value="Genomic_DNA"/>
</dbReference>
<organism evidence="1 2">
    <name type="scientific">Populus trichocarpa</name>
    <name type="common">Western balsam poplar</name>
    <name type="synonym">Populus balsamifera subsp. trichocarpa</name>
    <dbReference type="NCBI Taxonomy" id="3694"/>
    <lineage>
        <taxon>Eukaryota</taxon>
        <taxon>Viridiplantae</taxon>
        <taxon>Streptophyta</taxon>
        <taxon>Embryophyta</taxon>
        <taxon>Tracheophyta</taxon>
        <taxon>Spermatophyta</taxon>
        <taxon>Magnoliopsida</taxon>
        <taxon>eudicotyledons</taxon>
        <taxon>Gunneridae</taxon>
        <taxon>Pentapetalae</taxon>
        <taxon>rosids</taxon>
        <taxon>fabids</taxon>
        <taxon>Malpighiales</taxon>
        <taxon>Salicaceae</taxon>
        <taxon>Saliceae</taxon>
        <taxon>Populus</taxon>
    </lineage>
</organism>
<gene>
    <name evidence="1" type="ORF">POPTR_015G107700</name>
</gene>
<evidence type="ECO:0000313" key="1">
    <source>
        <dbReference type="EMBL" id="PNT01544.1"/>
    </source>
</evidence>
<protein>
    <submittedName>
        <fullName evidence="1">Uncharacterized protein</fullName>
    </submittedName>
</protein>
<dbReference type="Proteomes" id="UP000006729">
    <property type="component" value="Chromosome 15"/>
</dbReference>
<evidence type="ECO:0000313" key="2">
    <source>
        <dbReference type="Proteomes" id="UP000006729"/>
    </source>
</evidence>
<name>A0A2K1XL88_POPTR</name>